<gene>
    <name evidence="8 11" type="primary">hemC</name>
    <name evidence="11" type="ORF">LQ318_09530</name>
</gene>
<comment type="similarity">
    <text evidence="3 8">Belongs to the HMBS family.</text>
</comment>
<evidence type="ECO:0000256" key="7">
    <source>
        <dbReference type="ARBA" id="ARBA00048169"/>
    </source>
</evidence>
<dbReference type="PROSITE" id="PS00533">
    <property type="entry name" value="PORPHOBILINOGEN_DEAM"/>
    <property type="match status" value="1"/>
</dbReference>
<evidence type="ECO:0000259" key="9">
    <source>
        <dbReference type="Pfam" id="PF01379"/>
    </source>
</evidence>
<comment type="subunit">
    <text evidence="4 8">Monomer.</text>
</comment>
<dbReference type="Proteomes" id="UP001207337">
    <property type="component" value="Unassembled WGS sequence"/>
</dbReference>
<dbReference type="InterPro" id="IPR000860">
    <property type="entry name" value="HemC"/>
</dbReference>
<dbReference type="PRINTS" id="PR00151">
    <property type="entry name" value="PORPHBDMNASE"/>
</dbReference>
<evidence type="ECO:0000313" key="11">
    <source>
        <dbReference type="EMBL" id="MCW9713144.1"/>
    </source>
</evidence>
<accession>A0ABT3PZ66</accession>
<evidence type="ECO:0000313" key="12">
    <source>
        <dbReference type="Proteomes" id="UP001207337"/>
    </source>
</evidence>
<keyword evidence="6 8" id="KW-0627">Porphyrin biosynthesis</keyword>
<organism evidence="11 12">
    <name type="scientific">Fodinibius salicampi</name>
    <dbReference type="NCBI Taxonomy" id="1920655"/>
    <lineage>
        <taxon>Bacteria</taxon>
        <taxon>Pseudomonadati</taxon>
        <taxon>Balneolota</taxon>
        <taxon>Balneolia</taxon>
        <taxon>Balneolales</taxon>
        <taxon>Balneolaceae</taxon>
        <taxon>Fodinibius</taxon>
    </lineage>
</organism>
<dbReference type="InterPro" id="IPR022417">
    <property type="entry name" value="Porphobilin_deaminase_N"/>
</dbReference>
<dbReference type="RefSeq" id="WP_265789659.1">
    <property type="nucleotide sequence ID" value="NZ_BAABRS010000002.1"/>
</dbReference>
<comment type="pathway">
    <text evidence="2">Porphyrin-containing compound metabolism; protoporphyrin-IX biosynthesis; coproporphyrinogen-III from 5-aminolevulinate: step 2/4.</text>
</comment>
<dbReference type="Pfam" id="PF03900">
    <property type="entry name" value="Porphobil_deamC"/>
    <property type="match status" value="1"/>
</dbReference>
<dbReference type="Gene3D" id="3.40.190.10">
    <property type="entry name" value="Periplasmic binding protein-like II"/>
    <property type="match status" value="2"/>
</dbReference>
<evidence type="ECO:0000256" key="5">
    <source>
        <dbReference type="ARBA" id="ARBA00022679"/>
    </source>
</evidence>
<feature type="modified residue" description="S-(dipyrrolylmethanemethyl)cysteine" evidence="8">
    <location>
        <position position="242"/>
    </location>
</feature>
<dbReference type="SUPFAM" id="SSF54782">
    <property type="entry name" value="Porphobilinogen deaminase (hydroxymethylbilane synthase), C-terminal domain"/>
    <property type="match status" value="1"/>
</dbReference>
<proteinExistence type="inferred from homology"/>
<dbReference type="InterPro" id="IPR022419">
    <property type="entry name" value="Porphobilin_deaminase_cofac_BS"/>
</dbReference>
<dbReference type="PIRSF" id="PIRSF001438">
    <property type="entry name" value="4pyrrol_synth_OHMeBilane_synth"/>
    <property type="match status" value="1"/>
</dbReference>
<dbReference type="InterPro" id="IPR022418">
    <property type="entry name" value="Porphobilinogen_deaminase_C"/>
</dbReference>
<name>A0ABT3PZ66_9BACT</name>
<evidence type="ECO:0000256" key="1">
    <source>
        <dbReference type="ARBA" id="ARBA00002869"/>
    </source>
</evidence>
<sequence length="309" mass="34195">MNKTKERTIRIGTRDSQLATWQAKQVAQELQKLGHNTELVFVKSEGDLDLTTPLTEMGGKGVFTKALDSAQLNDEIDIAVHSFKDLPTENPLPLKVAAIMERADARDSLVAPDGTEFLDDPDYKATIATSSNRRRAQWLHSYPNHEIVNIRGNVNTRLKKVERNDWDGAIFAAAGLERIDLGHHISAYLDWMVSAAAQGAMAVMIREGDTKMEEIVSQLNHDETAICTTIERDFLHDMEAGCSAPVGAYAFIENEEVHFKAVALTLDGREKYDYEDSVSVGEAGELGHSAAQTLLSEGAIKVIEEMKKR</sequence>
<dbReference type="SUPFAM" id="SSF53850">
    <property type="entry name" value="Periplasmic binding protein-like II"/>
    <property type="match status" value="1"/>
</dbReference>
<protein>
    <recommendedName>
        <fullName evidence="8">Porphobilinogen deaminase</fullName>
        <shortName evidence="8">PBG</shortName>
        <ecNumber evidence="8">2.5.1.61</ecNumber>
    </recommendedName>
    <alternativeName>
        <fullName evidence="8">Hydroxymethylbilane synthase</fullName>
        <shortName evidence="8">HMBS</shortName>
    </alternativeName>
    <alternativeName>
        <fullName evidence="8">Pre-uroporphyrinogen synthase</fullName>
    </alternativeName>
</protein>
<comment type="cofactor">
    <cofactor evidence="8">
        <name>dipyrromethane</name>
        <dbReference type="ChEBI" id="CHEBI:60342"/>
    </cofactor>
    <text evidence="8">Binds 1 dipyrromethane group covalently.</text>
</comment>
<dbReference type="CDD" id="cd13647">
    <property type="entry name" value="PBP2_PBGD_2"/>
    <property type="match status" value="1"/>
</dbReference>
<evidence type="ECO:0000256" key="2">
    <source>
        <dbReference type="ARBA" id="ARBA00004735"/>
    </source>
</evidence>
<dbReference type="PANTHER" id="PTHR11557:SF0">
    <property type="entry name" value="PORPHOBILINOGEN DEAMINASE"/>
    <property type="match status" value="1"/>
</dbReference>
<dbReference type="InterPro" id="IPR036803">
    <property type="entry name" value="Porphobilinogen_deaminase_C_sf"/>
</dbReference>
<feature type="domain" description="Porphobilinogen deaminase C-terminal" evidence="10">
    <location>
        <begin position="226"/>
        <end position="295"/>
    </location>
</feature>
<dbReference type="EMBL" id="JAJNDC010000002">
    <property type="protein sequence ID" value="MCW9713144.1"/>
    <property type="molecule type" value="Genomic_DNA"/>
</dbReference>
<dbReference type="NCBIfam" id="TIGR00212">
    <property type="entry name" value="hemC"/>
    <property type="match status" value="1"/>
</dbReference>
<dbReference type="EC" id="2.5.1.61" evidence="8"/>
<evidence type="ECO:0000256" key="8">
    <source>
        <dbReference type="HAMAP-Rule" id="MF_00260"/>
    </source>
</evidence>
<evidence type="ECO:0000256" key="6">
    <source>
        <dbReference type="ARBA" id="ARBA00023244"/>
    </source>
</evidence>
<comment type="caution">
    <text evidence="11">The sequence shown here is derived from an EMBL/GenBank/DDBJ whole genome shotgun (WGS) entry which is preliminary data.</text>
</comment>
<reference evidence="11 12" key="1">
    <citation type="submission" date="2021-11" db="EMBL/GenBank/DDBJ databases">
        <title>Aliifidinibius sp. nov., a new bacterium isolated from saline soil.</title>
        <authorList>
            <person name="Galisteo C."/>
            <person name="De La Haba R."/>
            <person name="Sanchez-Porro C."/>
            <person name="Ventosa A."/>
        </authorList>
    </citation>
    <scope>NUCLEOTIDE SEQUENCE [LARGE SCALE GENOMIC DNA]</scope>
    <source>
        <strain evidence="11 12">KACC 190600</strain>
    </source>
</reference>
<dbReference type="Gene3D" id="3.30.160.40">
    <property type="entry name" value="Porphobilinogen deaminase, C-terminal domain"/>
    <property type="match status" value="1"/>
</dbReference>
<dbReference type="GO" id="GO:0004418">
    <property type="term" value="F:hydroxymethylbilane synthase activity"/>
    <property type="evidence" value="ECO:0007669"/>
    <property type="project" value="UniProtKB-EC"/>
</dbReference>
<dbReference type="Pfam" id="PF01379">
    <property type="entry name" value="Porphobil_deam"/>
    <property type="match status" value="1"/>
</dbReference>
<dbReference type="PANTHER" id="PTHR11557">
    <property type="entry name" value="PORPHOBILINOGEN DEAMINASE"/>
    <property type="match status" value="1"/>
</dbReference>
<comment type="catalytic activity">
    <reaction evidence="7 8">
        <text>4 porphobilinogen + H2O = hydroxymethylbilane + 4 NH4(+)</text>
        <dbReference type="Rhea" id="RHEA:13185"/>
        <dbReference type="ChEBI" id="CHEBI:15377"/>
        <dbReference type="ChEBI" id="CHEBI:28938"/>
        <dbReference type="ChEBI" id="CHEBI:57845"/>
        <dbReference type="ChEBI" id="CHEBI:58126"/>
        <dbReference type="EC" id="2.5.1.61"/>
    </reaction>
</comment>
<evidence type="ECO:0000256" key="3">
    <source>
        <dbReference type="ARBA" id="ARBA00005638"/>
    </source>
</evidence>
<evidence type="ECO:0000256" key="4">
    <source>
        <dbReference type="ARBA" id="ARBA00011245"/>
    </source>
</evidence>
<comment type="function">
    <text evidence="1 8">Tetrapolymerization of the monopyrrole PBG into the hydroxymethylbilane pre-uroporphyrinogen in several discrete steps.</text>
</comment>
<evidence type="ECO:0000259" key="10">
    <source>
        <dbReference type="Pfam" id="PF03900"/>
    </source>
</evidence>
<feature type="domain" description="Porphobilinogen deaminase N-terminal" evidence="9">
    <location>
        <begin position="9"/>
        <end position="213"/>
    </location>
</feature>
<dbReference type="HAMAP" id="MF_00260">
    <property type="entry name" value="Porphobil_deam"/>
    <property type="match status" value="1"/>
</dbReference>
<keyword evidence="12" id="KW-1185">Reference proteome</keyword>
<keyword evidence="5 8" id="KW-0808">Transferase</keyword>
<comment type="miscellaneous">
    <text evidence="8">The porphobilinogen subunits are added to the dipyrromethane group.</text>
</comment>